<keyword evidence="4 7" id="KW-0326">Glycosidase</keyword>
<evidence type="ECO:0000256" key="6">
    <source>
        <dbReference type="PIRSR" id="PIRSR606710-2"/>
    </source>
</evidence>
<dbReference type="InterPro" id="IPR006710">
    <property type="entry name" value="Glyco_hydro_43"/>
</dbReference>
<feature type="active site" description="Proton donor" evidence="5">
    <location>
        <position position="234"/>
    </location>
</feature>
<evidence type="ECO:0000256" key="4">
    <source>
        <dbReference type="ARBA" id="ARBA00023295"/>
    </source>
</evidence>
<dbReference type="InterPro" id="IPR016828">
    <property type="entry name" value="Alpha-L-arabinofuranosidase"/>
</dbReference>
<dbReference type="SUPFAM" id="SSF75005">
    <property type="entry name" value="Arabinanase/levansucrase/invertase"/>
    <property type="match status" value="1"/>
</dbReference>
<dbReference type="PATRIC" id="fig|477245.3.peg.5562"/>
<dbReference type="GO" id="GO:0005975">
    <property type="term" value="P:carbohydrate metabolic process"/>
    <property type="evidence" value="ECO:0007669"/>
    <property type="project" value="InterPro"/>
</dbReference>
<dbReference type="HOGENOM" id="CLU_009397_2_1_11"/>
<evidence type="ECO:0000256" key="5">
    <source>
        <dbReference type="PIRSR" id="PIRSR606710-1"/>
    </source>
</evidence>
<dbReference type="InterPro" id="IPR023296">
    <property type="entry name" value="Glyco_hydro_beta-prop_sf"/>
</dbReference>
<evidence type="ECO:0000256" key="2">
    <source>
        <dbReference type="ARBA" id="ARBA00022729"/>
    </source>
</evidence>
<dbReference type="GO" id="GO:0004553">
    <property type="term" value="F:hydrolase activity, hydrolyzing O-glycosyl compounds"/>
    <property type="evidence" value="ECO:0007669"/>
    <property type="project" value="InterPro"/>
</dbReference>
<keyword evidence="3 7" id="KW-0378">Hydrolase</keyword>
<dbReference type="KEGG" id="scw:TU94_26290"/>
<organism evidence="9 10">
    <name type="scientific">Streptomyces cyaneogriseus subsp. noncyanogenus</name>
    <dbReference type="NCBI Taxonomy" id="477245"/>
    <lineage>
        <taxon>Bacteria</taxon>
        <taxon>Bacillati</taxon>
        <taxon>Actinomycetota</taxon>
        <taxon>Actinomycetes</taxon>
        <taxon>Kitasatosporales</taxon>
        <taxon>Streptomycetaceae</taxon>
        <taxon>Streptomyces</taxon>
    </lineage>
</organism>
<feature type="site" description="Important for catalytic activity, responsible for pKa modulation of the active site Glu and correct orientation of both the proton donor and substrate" evidence="6">
    <location>
        <position position="173"/>
    </location>
</feature>
<dbReference type="Pfam" id="PF04616">
    <property type="entry name" value="Glyco_hydro_43"/>
    <property type="match status" value="1"/>
</dbReference>
<dbReference type="AlphaFoldDB" id="A0A0C5G6Y9"/>
<gene>
    <name evidence="9" type="ORF">TU94_26290</name>
</gene>
<protein>
    <submittedName>
        <fullName evidence="9">Alpha-N-arabinofuranosidase</fullName>
    </submittedName>
</protein>
<dbReference type="STRING" id="477245.TU94_26290"/>
<reference evidence="9 10" key="1">
    <citation type="submission" date="2015-02" db="EMBL/GenBank/DDBJ databases">
        <title>Genome sequence of thermotolerant Streptomyces cyaneogriseus subsp. Noncyanogenus NMWT1, the producer of nematocidal antibiotics nemadectin.</title>
        <authorList>
            <person name="Wang H."/>
            <person name="Li C."/>
            <person name="Xiang W."/>
            <person name="Wang X."/>
        </authorList>
    </citation>
    <scope>NUCLEOTIDE SEQUENCE [LARGE SCALE GENOMIC DNA]</scope>
    <source>
        <strain evidence="9 10">NMWT 1</strain>
    </source>
</reference>
<evidence type="ECO:0000313" key="10">
    <source>
        <dbReference type="Proteomes" id="UP000032234"/>
    </source>
</evidence>
<feature type="chain" id="PRO_5002177897" evidence="8">
    <location>
        <begin position="37"/>
        <end position="361"/>
    </location>
</feature>
<dbReference type="CDD" id="cd18817">
    <property type="entry name" value="GH43f_LbAraf43-like"/>
    <property type="match status" value="1"/>
</dbReference>
<comment type="similarity">
    <text evidence="1 7">Belongs to the glycosyl hydrolase 43 family.</text>
</comment>
<sequence length="361" mass="39984">MSRADDLPDAPDRRLVLKGAALAAGALVAAPGAAHAAAPARRPKADPYVNPLVRNRADPHIHRHSDGFYYFTATAPEYDRIILRRSRTLNGLSTAAESVVWRAHPTGEMAAHIWAPEIHRIGGKWYIYFAAAPSHDVWAIRMWVLENAHPDPFRGTWVEKGQIKTAWETFSLDATTFTHRGSRYLAWAQHEPGMDNNTALWLSRMANPWTLTGPQVRLSTPEYDWECVGFKVNEGASVIARNGRLFMTYSASATDANYCMGLLTVDADADLMDPANWSKSPVPVFTSNDTTRQYGPGHNSFTVAEDGRTDVLVYHARQYKEIEGDPLHDPNRHTRVQKLGWKPDGTPDFGVPVADTAAGSA</sequence>
<dbReference type="EMBL" id="CP010849">
    <property type="protein sequence ID" value="AJP04450.1"/>
    <property type="molecule type" value="Genomic_DNA"/>
</dbReference>
<dbReference type="Gene3D" id="2.115.10.20">
    <property type="entry name" value="Glycosyl hydrolase domain, family 43"/>
    <property type="match status" value="1"/>
</dbReference>
<dbReference type="PANTHER" id="PTHR43817:SF1">
    <property type="entry name" value="HYDROLASE, FAMILY 43, PUTATIVE (AFU_ORTHOLOGUE AFUA_3G01660)-RELATED"/>
    <property type="match status" value="1"/>
</dbReference>
<feature type="active site" description="Proton acceptor" evidence="5">
    <location>
        <position position="58"/>
    </location>
</feature>
<evidence type="ECO:0000256" key="8">
    <source>
        <dbReference type="SAM" id="SignalP"/>
    </source>
</evidence>
<feature type="signal peptide" evidence="8">
    <location>
        <begin position="1"/>
        <end position="36"/>
    </location>
</feature>
<keyword evidence="2 8" id="KW-0732">Signal</keyword>
<dbReference type="PIRSF" id="PIRSF025414">
    <property type="entry name" value="Alpha-L-arabinofuranosidase"/>
    <property type="match status" value="1"/>
</dbReference>
<evidence type="ECO:0000256" key="7">
    <source>
        <dbReference type="RuleBase" id="RU361187"/>
    </source>
</evidence>
<keyword evidence="10" id="KW-1185">Reference proteome</keyword>
<name>A0A0C5G6Y9_9ACTN</name>
<accession>A0A0C5G6Y9</accession>
<dbReference type="PANTHER" id="PTHR43817">
    <property type="entry name" value="GLYCOSYL HYDROLASE"/>
    <property type="match status" value="1"/>
</dbReference>
<evidence type="ECO:0000256" key="1">
    <source>
        <dbReference type="ARBA" id="ARBA00009865"/>
    </source>
</evidence>
<proteinExistence type="inferred from homology"/>
<evidence type="ECO:0000313" key="9">
    <source>
        <dbReference type="EMBL" id="AJP04450.1"/>
    </source>
</evidence>
<dbReference type="PROSITE" id="PS51318">
    <property type="entry name" value="TAT"/>
    <property type="match status" value="1"/>
</dbReference>
<dbReference type="RefSeq" id="WP_044385175.1">
    <property type="nucleotide sequence ID" value="NZ_CP010849.1"/>
</dbReference>
<dbReference type="Proteomes" id="UP000032234">
    <property type="component" value="Chromosome"/>
</dbReference>
<dbReference type="InterPro" id="IPR006311">
    <property type="entry name" value="TAT_signal"/>
</dbReference>
<evidence type="ECO:0000256" key="3">
    <source>
        <dbReference type="ARBA" id="ARBA00022801"/>
    </source>
</evidence>
<dbReference type="OrthoDB" id="177947at2"/>